<dbReference type="GO" id="GO:0034045">
    <property type="term" value="C:phagophore assembly site membrane"/>
    <property type="evidence" value="ECO:0007669"/>
    <property type="project" value="UniProtKB-SubCell"/>
</dbReference>
<evidence type="ECO:0000313" key="14">
    <source>
        <dbReference type="EMBL" id="SCV67192.1"/>
    </source>
</evidence>
<dbReference type="EMBL" id="FMSP01000001">
    <property type="protein sequence ID" value="SCV67192.1"/>
    <property type="molecule type" value="Genomic_DNA"/>
</dbReference>
<dbReference type="GO" id="GO:0061709">
    <property type="term" value="P:reticulophagy"/>
    <property type="evidence" value="ECO:0007669"/>
    <property type="project" value="TreeGrafter"/>
</dbReference>
<feature type="region of interest" description="Disordered" evidence="13">
    <location>
        <begin position="1404"/>
        <end position="1430"/>
    </location>
</feature>
<reference evidence="15" key="1">
    <citation type="submission" date="2016-09" db="EMBL/GenBank/DDBJ databases">
        <authorList>
            <person name="Jeantristanb JTB J.-T."/>
            <person name="Ricardo R."/>
        </authorList>
    </citation>
    <scope>NUCLEOTIDE SEQUENCE [LARGE SCALE GENOMIC DNA]</scope>
</reference>
<dbReference type="GO" id="GO:0006869">
    <property type="term" value="P:lipid transport"/>
    <property type="evidence" value="ECO:0007669"/>
    <property type="project" value="UniProtKB-KW"/>
</dbReference>
<dbReference type="GO" id="GO:0061908">
    <property type="term" value="C:phagophore"/>
    <property type="evidence" value="ECO:0007669"/>
    <property type="project" value="TreeGrafter"/>
</dbReference>
<protein>
    <recommendedName>
        <fullName evidence="4">Autophagy-related protein 2</fullName>
    </recommendedName>
</protein>
<keyword evidence="9" id="KW-0472">Membrane</keyword>
<sequence>MSPWAYLGSYLPSISLPSLPFPSLPTKLQHRLLAFLLRRSIGKFVKGQFDDESIEADLGNGLVKLQALELDSEVRVVSRPPSASLLSEVTGQSPWSSAIEPLLLGLPLSFVGGTTGQVVAQVSLPLSLSSRRALSLQVDDLHITLKVQPPQSSLDGESVTDGGDVLSASHETLDASCTSRAGARARASQAHRRPASPLNHHEEEDHDENDLGADASLAESILSLAVASEFIKHQLDEDEDATLRQSLHLSVHSEQDLDLPGAFASTAQGSTKASRTSMNEEQSQEVTMLAGLIDRILSRLQVKVRNVKITVLWEDDEDEHQLVFSVEETVYEDTEREQGPSNVGPVEEVLNQHRLSILKPELRFKTTVNSARSGTPRPDQQPDDDDSSSTELEESEDEELTPEHDMMMSQSIADLRTSFMSAQSSISAGESVYASAKGSMFARRSSPDESSVGDNLLKEDESDSNPFLETKAEPNEPDLDDHLLIFFGSEPIVVSLTSTAAPRSLPPPPPPAQLENMAPRSNKADPPKLDVHSTVSGPITVLVLPDQIRCLLQLVKVVTSHLPSSAPVSSDASSKHTHVASPNLTVAIGVKLFQLIVVHSPLSTTPSACQLDSFWTHPMTFILPCDHLRLRLEGIGAFVERHPTNPPRTIFPLRSFSVVESLSATTSEGQGRRTSEPILVSVPDLGRQYSVENAFPSFDLLDWKRNKTAEGRGWKTRLKPRVGLKAMKAEDPAPAATLTLQDGHKSIRMLPIHVFLDLSFIERLQTFLSIFGMPDRRVQHGSQTPRPSMPVGLDLPHRRNATFTDAPQPATSTSGLEANVPLLRLSIRCPPPKNGLGRARSWDDPVRSGIVVLDLHNLAASLLPCSQHELVDTTTICVTRALAFFARPPSNDDAASTARALLSFTHLAHHPAEEQPRLPLIKIRQLPVEAAGLGDLSPQSPTSADASTTTVIECSLPLLRASLDKTTMDGLQLFADDLAQWSSRLADGRFDDSSTDFSTRSERNPKMISSRYFGAKSFSRSRARLDSESEESSSDVGVSAMTVKVEITDVVVDVWVDQLARPAGSSREWKPAQRQLRALAADLDLDLRVLRNNQNDLRAIVTLGNVTVEAPSDISTYQQIFARTVAPRPTAPTQDPVLRIEITSSVEKSTSLKESKVQLTLSNFTYFFTAELDWTRELSAFAKAPAGAFETVVPNELTRIRLNINNGSIHVTPPTVVESHLVISIGQARIATNLMPDMPRTLIIVEPRELRLLAVKGSGDLLPPDDTARELGYRFWKTRGFAELAYLERSSIQVRQGNGLVLPDFELGVADSVVKLSICADSMSCVSDVVEDILQSPFFRHPPTRSPIAPPQIPIQRVHLGQSSVDVLASVDPGAFEHAQLLVDFPEILADDVPTNLAYLADALQQAPNSRTKKSREPVPGRRASPDRPGTIISNIDGETIRMLDPKGLRILHEYLAVPREEEEDRIGGGPPSVTRCRVTNCDIYIMLHEGYDWHSTRKAIQDERKAIRRRLERIRQLLASGQTADASAEQQASILVFGSVHLGLSPGAFELPPKELLDAINEELNETSSDIGEEASTASVSSWQTMPSGPATLNAVPAHRAATTAVGKSRKRLTRSTSNAIEINLTALSARFDAFGPTESWASRIRIDVNAFELLDNVKTSTWHKFLTELRPVDGGVPRASGTSMARVELNKMRPMGRSVGASEELALKIKVSPLRLYVDQDALDFLKAFGAFQAPNQASKASTAERAPSANVAEPFFQRVEVLPIKIKLDYKAKRVDYHALRRGKTVELMNFFNFDASEITLRHLVVTGIAGSTRLSDLVQDIWTQDVKANQLADVISGIGPVRSVVNVGSGVANLVLLPVEQFRKDGRVVRGLHKGATAFARQTTMEALSVGARLATGTQVILEQAETFIGGGGRSSFLSTNRPSMPIRASHDGLGRNGPPVAGTSDENFFAAEDNDPIHMLTDEERQELISRYAAQPSDVREGIESAYRSMGGQLRSAAQTILAVPMEVYEQSGDDGPVRAVVRAVPVAVLKPMIGASEAISKALLGLRNTFDPDSAQIEASDKYKQSSH</sequence>
<evidence type="ECO:0000256" key="11">
    <source>
        <dbReference type="ARBA" id="ARBA00024615"/>
    </source>
</evidence>
<feature type="compositionally biased region" description="Acidic residues" evidence="13">
    <location>
        <begin position="381"/>
        <end position="400"/>
    </location>
</feature>
<comment type="catalytic activity">
    <reaction evidence="10">
        <text>a 1,2-diacyl-sn-glycero-3-phospho-L-serine(in) = a 1,2-diacyl-sn-glycero-3-phospho-L-serine(out)</text>
        <dbReference type="Rhea" id="RHEA:38663"/>
        <dbReference type="ChEBI" id="CHEBI:57262"/>
    </reaction>
</comment>
<dbReference type="InterPro" id="IPR026849">
    <property type="entry name" value="ATG2"/>
</dbReference>
<dbReference type="GO" id="GO:0000045">
    <property type="term" value="P:autophagosome assembly"/>
    <property type="evidence" value="ECO:0007669"/>
    <property type="project" value="TreeGrafter"/>
</dbReference>
<feature type="region of interest" description="Disordered" evidence="13">
    <location>
        <begin position="367"/>
        <end position="404"/>
    </location>
</feature>
<dbReference type="GO" id="GO:0032266">
    <property type="term" value="F:phosphatidylinositol-3-phosphate binding"/>
    <property type="evidence" value="ECO:0007669"/>
    <property type="project" value="TreeGrafter"/>
</dbReference>
<evidence type="ECO:0000256" key="13">
    <source>
        <dbReference type="SAM" id="MobiDB-lite"/>
    </source>
</evidence>
<accession>A0A238EZB9</accession>
<dbReference type="GO" id="GO:0034727">
    <property type="term" value="P:piecemeal microautophagy of the nucleus"/>
    <property type="evidence" value="ECO:0007669"/>
    <property type="project" value="TreeGrafter"/>
</dbReference>
<comment type="similarity">
    <text evidence="3">Belongs to the ATG2 family.</text>
</comment>
<evidence type="ECO:0000256" key="10">
    <source>
        <dbReference type="ARBA" id="ARBA00024479"/>
    </source>
</evidence>
<comment type="subcellular location">
    <subcellularLocation>
        <location evidence="1">Endoplasmic reticulum membrane</location>
        <topology evidence="1">Peripheral membrane protein</topology>
    </subcellularLocation>
    <subcellularLocation>
        <location evidence="2">Preautophagosomal structure membrane</location>
        <topology evidence="2">Peripheral membrane protein</topology>
    </subcellularLocation>
</comment>
<dbReference type="GO" id="GO:0005789">
    <property type="term" value="C:endoplasmic reticulum membrane"/>
    <property type="evidence" value="ECO:0007669"/>
    <property type="project" value="UniProtKB-SubCell"/>
</dbReference>
<dbReference type="PANTHER" id="PTHR13190:SF1">
    <property type="entry name" value="AUTOPHAGY-RELATED 2, ISOFORM A"/>
    <property type="match status" value="1"/>
</dbReference>
<evidence type="ECO:0000256" key="2">
    <source>
        <dbReference type="ARBA" id="ARBA00004623"/>
    </source>
</evidence>
<evidence type="ECO:0000256" key="1">
    <source>
        <dbReference type="ARBA" id="ARBA00004406"/>
    </source>
</evidence>
<dbReference type="Proteomes" id="UP000198372">
    <property type="component" value="Unassembled WGS sequence"/>
</dbReference>
<evidence type="ECO:0000313" key="15">
    <source>
        <dbReference type="Proteomes" id="UP000198372"/>
    </source>
</evidence>
<feature type="region of interest" description="Disordered" evidence="13">
    <location>
        <begin position="441"/>
        <end position="476"/>
    </location>
</feature>
<dbReference type="OrthoDB" id="18982at2759"/>
<keyword evidence="15" id="KW-1185">Reference proteome</keyword>
<dbReference type="Pfam" id="PF13329">
    <property type="entry name" value="ATG2_CAD"/>
    <property type="match status" value="1"/>
</dbReference>
<dbReference type="GO" id="GO:0061723">
    <property type="term" value="P:glycophagy"/>
    <property type="evidence" value="ECO:0007669"/>
    <property type="project" value="TreeGrafter"/>
</dbReference>
<gene>
    <name evidence="14" type="ORF">BQ2448_5838</name>
</gene>
<evidence type="ECO:0000256" key="12">
    <source>
        <dbReference type="ARBA" id="ARBA00024631"/>
    </source>
</evidence>
<feature type="region of interest" description="Disordered" evidence="13">
    <location>
        <begin position="499"/>
        <end position="528"/>
    </location>
</feature>
<organism evidence="14 15">
    <name type="scientific">Microbotryum intermedium</name>
    <dbReference type="NCBI Taxonomy" id="269621"/>
    <lineage>
        <taxon>Eukaryota</taxon>
        <taxon>Fungi</taxon>
        <taxon>Dikarya</taxon>
        <taxon>Basidiomycota</taxon>
        <taxon>Pucciniomycotina</taxon>
        <taxon>Microbotryomycetes</taxon>
        <taxon>Microbotryales</taxon>
        <taxon>Microbotryaceae</taxon>
        <taxon>Microbotryum</taxon>
    </lineage>
</organism>
<evidence type="ECO:0000256" key="6">
    <source>
        <dbReference type="ARBA" id="ARBA00022824"/>
    </source>
</evidence>
<keyword evidence="5" id="KW-0813">Transport</keyword>
<keyword evidence="8" id="KW-0445">Lipid transport</keyword>
<evidence type="ECO:0000256" key="7">
    <source>
        <dbReference type="ARBA" id="ARBA00023006"/>
    </source>
</evidence>
<feature type="compositionally biased region" description="Basic and acidic residues" evidence="13">
    <location>
        <begin position="1415"/>
        <end position="1426"/>
    </location>
</feature>
<evidence type="ECO:0000256" key="5">
    <source>
        <dbReference type="ARBA" id="ARBA00022448"/>
    </source>
</evidence>
<dbReference type="GO" id="GO:0043495">
    <property type="term" value="F:protein-membrane adaptor activity"/>
    <property type="evidence" value="ECO:0007669"/>
    <property type="project" value="TreeGrafter"/>
</dbReference>
<dbReference type="STRING" id="269621.A0A238EZB9"/>
<name>A0A238EZB9_9BASI</name>
<proteinExistence type="inferred from homology"/>
<evidence type="ECO:0000256" key="4">
    <source>
        <dbReference type="ARBA" id="ARBA00018070"/>
    </source>
</evidence>
<feature type="region of interest" description="Disordered" evidence="13">
    <location>
        <begin position="172"/>
        <end position="208"/>
    </location>
</feature>
<evidence type="ECO:0000256" key="3">
    <source>
        <dbReference type="ARBA" id="ARBA00009714"/>
    </source>
</evidence>
<keyword evidence="7" id="KW-0072">Autophagy</keyword>
<comment type="catalytic activity">
    <reaction evidence="12">
        <text>a 1,2-diacyl-sn-glycero-3-phosphocholine(in) = a 1,2-diacyl-sn-glycero-3-phosphocholine(out)</text>
        <dbReference type="Rhea" id="RHEA:38571"/>
        <dbReference type="ChEBI" id="CHEBI:57643"/>
    </reaction>
</comment>
<dbReference type="GO" id="GO:0000422">
    <property type="term" value="P:autophagy of mitochondrion"/>
    <property type="evidence" value="ECO:0007669"/>
    <property type="project" value="TreeGrafter"/>
</dbReference>
<keyword evidence="6" id="KW-0256">Endoplasmic reticulum</keyword>
<comment type="catalytic activity">
    <reaction evidence="11">
        <text>a 1,2-diacyl-sn-glycero-3-phosphoethanolamine(in) = a 1,2-diacyl-sn-glycero-3-phosphoethanolamine(out)</text>
        <dbReference type="Rhea" id="RHEA:38895"/>
        <dbReference type="ChEBI" id="CHEBI:64612"/>
    </reaction>
</comment>
<evidence type="ECO:0000256" key="9">
    <source>
        <dbReference type="ARBA" id="ARBA00023136"/>
    </source>
</evidence>
<evidence type="ECO:0000256" key="8">
    <source>
        <dbReference type="ARBA" id="ARBA00023055"/>
    </source>
</evidence>
<dbReference type="PANTHER" id="PTHR13190">
    <property type="entry name" value="AUTOPHAGY-RELATED 2, ISOFORM A"/>
    <property type="match status" value="1"/>
</dbReference>
<feature type="compositionally biased region" description="Low complexity" evidence="13">
    <location>
        <begin position="175"/>
        <end position="188"/>
    </location>
</feature>